<dbReference type="PANTHER" id="PTHR11699">
    <property type="entry name" value="ALDEHYDE DEHYDROGENASE-RELATED"/>
    <property type="match status" value="1"/>
</dbReference>
<evidence type="ECO:0000256" key="3">
    <source>
        <dbReference type="RuleBase" id="RU003345"/>
    </source>
</evidence>
<dbReference type="InterPro" id="IPR016161">
    <property type="entry name" value="Ald_DH/histidinol_DH"/>
</dbReference>
<accession>A0ABV9H9C1</accession>
<proteinExistence type="inferred from homology"/>
<evidence type="ECO:0000313" key="5">
    <source>
        <dbReference type="EMBL" id="MFC4626888.1"/>
    </source>
</evidence>
<evidence type="ECO:0000256" key="2">
    <source>
        <dbReference type="PROSITE-ProRule" id="PRU10007"/>
    </source>
</evidence>
<evidence type="ECO:0000259" key="4">
    <source>
        <dbReference type="Pfam" id="PF00171"/>
    </source>
</evidence>
<dbReference type="InterPro" id="IPR029510">
    <property type="entry name" value="Ald_DH_CS_GLU"/>
</dbReference>
<dbReference type="Proteomes" id="UP001596011">
    <property type="component" value="Unassembled WGS sequence"/>
</dbReference>
<comment type="similarity">
    <text evidence="3">Belongs to the aldehyde dehydrogenase family.</text>
</comment>
<evidence type="ECO:0000313" key="6">
    <source>
        <dbReference type="Proteomes" id="UP001596011"/>
    </source>
</evidence>
<name>A0ABV9H9C1_9MICO</name>
<feature type="active site" evidence="2">
    <location>
        <position position="265"/>
    </location>
</feature>
<dbReference type="Gene3D" id="3.40.309.10">
    <property type="entry name" value="Aldehyde Dehydrogenase, Chain A, domain 2"/>
    <property type="match status" value="1"/>
</dbReference>
<sequence length="502" mass="52527">MTITDNPAAVTESVQFPPGRLFIGGEWREAADGGRRDVISPATGRVISSVAWAAAADVDAAVTAARESFDSGVWSRLSGRERSRVLLKAVEILRERREELAQLESHDVGKPITFARIVDVEHAILQFEYAASLGQHLDGSVREIPANAHAYIRKEPIGVVAAITPFNFPLILSSTKIAPALVAGNSVVHKPAGDTPLSALFMAQVLKDAGVPGGVFNVVTGSGASLGDHLVGHPQVDKVAFTGSTEVGAHAAALAARTLKPFTAELGGNAANILFADADLDKAIGTVIGAFVFNAGQFCMAGPRLLVERPVYDTVLGILGQAVPGVPFGDITDDATVVGPLASQKQLDKVTAMVETARRDGAQVVCGGEPADLGGDLEGGFYYRPTVLAGLSSDAECVREEVFGPVLTVQPFDTEEEAIAMANGTAYGLASGIQSSDIARIHRVAKRLDAGICWVNGWAVLDPAVPFGGVKSSGWGREYGPEALASYQRTKSIVIDLGEDPS</sequence>
<feature type="domain" description="Aldehyde dehydrogenase" evidence="4">
    <location>
        <begin position="27"/>
        <end position="493"/>
    </location>
</feature>
<dbReference type="RefSeq" id="WP_377131432.1">
    <property type="nucleotide sequence ID" value="NZ_JBHSFI010000001.1"/>
</dbReference>
<keyword evidence="6" id="KW-1185">Reference proteome</keyword>
<dbReference type="InterPro" id="IPR016162">
    <property type="entry name" value="Ald_DH_N"/>
</dbReference>
<organism evidence="5 6">
    <name type="scientific">Promicromonospora alba</name>
    <dbReference type="NCBI Taxonomy" id="1616110"/>
    <lineage>
        <taxon>Bacteria</taxon>
        <taxon>Bacillati</taxon>
        <taxon>Actinomycetota</taxon>
        <taxon>Actinomycetes</taxon>
        <taxon>Micrococcales</taxon>
        <taxon>Promicromonosporaceae</taxon>
        <taxon>Promicromonospora</taxon>
    </lineage>
</organism>
<evidence type="ECO:0000256" key="1">
    <source>
        <dbReference type="ARBA" id="ARBA00023002"/>
    </source>
</evidence>
<protein>
    <submittedName>
        <fullName evidence="5">Aldehyde dehydrogenase family protein</fullName>
    </submittedName>
</protein>
<dbReference type="EMBL" id="JBHSFI010000001">
    <property type="protein sequence ID" value="MFC4626888.1"/>
    <property type="molecule type" value="Genomic_DNA"/>
</dbReference>
<dbReference type="InterPro" id="IPR015590">
    <property type="entry name" value="Aldehyde_DH_dom"/>
</dbReference>
<dbReference type="PROSITE" id="PS00687">
    <property type="entry name" value="ALDEHYDE_DEHYDR_GLU"/>
    <property type="match status" value="1"/>
</dbReference>
<dbReference type="Gene3D" id="3.40.605.10">
    <property type="entry name" value="Aldehyde Dehydrogenase, Chain A, domain 1"/>
    <property type="match status" value="1"/>
</dbReference>
<gene>
    <name evidence="5" type="ORF">ACFO6V_01500</name>
</gene>
<dbReference type="Pfam" id="PF00171">
    <property type="entry name" value="Aldedh"/>
    <property type="match status" value="1"/>
</dbReference>
<dbReference type="InterPro" id="IPR016163">
    <property type="entry name" value="Ald_DH_C"/>
</dbReference>
<reference evidence="6" key="1">
    <citation type="journal article" date="2019" name="Int. J. Syst. Evol. Microbiol.">
        <title>The Global Catalogue of Microorganisms (GCM) 10K type strain sequencing project: providing services to taxonomists for standard genome sequencing and annotation.</title>
        <authorList>
            <consortium name="The Broad Institute Genomics Platform"/>
            <consortium name="The Broad Institute Genome Sequencing Center for Infectious Disease"/>
            <person name="Wu L."/>
            <person name="Ma J."/>
        </authorList>
    </citation>
    <scope>NUCLEOTIDE SEQUENCE [LARGE SCALE GENOMIC DNA]</scope>
    <source>
        <strain evidence="6">CCUG 42722</strain>
    </source>
</reference>
<dbReference type="SUPFAM" id="SSF53720">
    <property type="entry name" value="ALDH-like"/>
    <property type="match status" value="1"/>
</dbReference>
<comment type="caution">
    <text evidence="5">The sequence shown here is derived from an EMBL/GenBank/DDBJ whole genome shotgun (WGS) entry which is preliminary data.</text>
</comment>
<keyword evidence="1 3" id="KW-0560">Oxidoreductase</keyword>